<keyword evidence="3 8" id="KW-0641">Proline biosynthesis</keyword>
<evidence type="ECO:0000313" key="11">
    <source>
        <dbReference type="Proteomes" id="UP000184510"/>
    </source>
</evidence>
<dbReference type="SUPFAM" id="SSF53633">
    <property type="entry name" value="Carbamate kinase-like"/>
    <property type="match status" value="1"/>
</dbReference>
<evidence type="ECO:0000256" key="2">
    <source>
        <dbReference type="ARBA" id="ARBA00022605"/>
    </source>
</evidence>
<dbReference type="UniPathway" id="UPA00098">
    <property type="reaction ID" value="UER00359"/>
</dbReference>
<evidence type="ECO:0000259" key="9">
    <source>
        <dbReference type="Pfam" id="PF00696"/>
    </source>
</evidence>
<keyword evidence="2 8" id="KW-0028">Amino-acid biosynthesis</keyword>
<dbReference type="CDD" id="cd04242">
    <property type="entry name" value="AAK_G5K_ProB"/>
    <property type="match status" value="1"/>
</dbReference>
<feature type="domain" description="Aspartate/glutamate/uridylate kinase" evidence="9">
    <location>
        <begin position="4"/>
        <end position="228"/>
    </location>
</feature>
<dbReference type="FunFam" id="3.40.1160.10:FF:000006">
    <property type="entry name" value="Glutamate 5-kinase"/>
    <property type="match status" value="1"/>
</dbReference>
<evidence type="ECO:0000313" key="10">
    <source>
        <dbReference type="EMBL" id="SHI90206.1"/>
    </source>
</evidence>
<dbReference type="Pfam" id="PF00696">
    <property type="entry name" value="AA_kinase"/>
    <property type="match status" value="1"/>
</dbReference>
<feature type="binding site" evidence="8">
    <location>
        <position position="7"/>
    </location>
    <ligand>
        <name>ATP</name>
        <dbReference type="ChEBI" id="CHEBI:30616"/>
    </ligand>
</feature>
<evidence type="ECO:0000256" key="3">
    <source>
        <dbReference type="ARBA" id="ARBA00022650"/>
    </source>
</evidence>
<dbReference type="EC" id="2.7.2.11" evidence="8"/>
<keyword evidence="11" id="KW-1185">Reference proteome</keyword>
<dbReference type="InParanoid" id="A0A1M6EXT4"/>
<organism evidence="10 11">
    <name type="scientific">Rubritalea squalenifaciens DSM 18772</name>
    <dbReference type="NCBI Taxonomy" id="1123071"/>
    <lineage>
        <taxon>Bacteria</taxon>
        <taxon>Pseudomonadati</taxon>
        <taxon>Verrucomicrobiota</taxon>
        <taxon>Verrucomicrobiia</taxon>
        <taxon>Verrucomicrobiales</taxon>
        <taxon>Rubritaleaceae</taxon>
        <taxon>Rubritalea</taxon>
    </lineage>
</organism>
<proteinExistence type="inferred from homology"/>
<dbReference type="InterPro" id="IPR011529">
    <property type="entry name" value="Glu_5kinase"/>
</dbReference>
<dbReference type="Gene3D" id="3.40.1160.10">
    <property type="entry name" value="Acetylglutamate kinase-like"/>
    <property type="match status" value="1"/>
</dbReference>
<gene>
    <name evidence="8" type="primary">proB</name>
    <name evidence="10" type="ORF">SAMN02745181_1153</name>
</gene>
<feature type="binding site" evidence="8">
    <location>
        <position position="148"/>
    </location>
    <ligand>
        <name>substrate</name>
    </ligand>
</feature>
<dbReference type="Proteomes" id="UP000184510">
    <property type="component" value="Unassembled WGS sequence"/>
</dbReference>
<dbReference type="InterPro" id="IPR041739">
    <property type="entry name" value="G5K_ProB"/>
</dbReference>
<comment type="pathway">
    <text evidence="8">Amino-acid biosynthesis; L-proline biosynthesis; L-glutamate 5-semialdehyde from L-glutamate: step 1/2.</text>
</comment>
<sequence>MKHTVVKVGTGVLTRDSDGQLDGASLVRLVTGLADLVASGQPCILVSSGAVGAGISELGLDSYPNDVPSRQACAAVGQSRLMHIYQNLFGNFGLRVAQVLLTADDFRDDARRARLSDTLTRLSQFPDVIPIINENDSVAVEELSVGDNDMLSARVANLVGARLLVLLSNIDGLMPPESDQIIEYVNDVESVLDYARAGKGRFSIGGMASKLKAVKYAVDSGIETVIANGRKPSHLLDISEGQGYCTRFAARKPKA</sequence>
<evidence type="ECO:0000256" key="7">
    <source>
        <dbReference type="ARBA" id="ARBA00022840"/>
    </source>
</evidence>
<dbReference type="GO" id="GO:0055129">
    <property type="term" value="P:L-proline biosynthetic process"/>
    <property type="evidence" value="ECO:0007669"/>
    <property type="project" value="UniProtKB-UniRule"/>
</dbReference>
<dbReference type="AlphaFoldDB" id="A0A1M6EXT4"/>
<keyword evidence="6 8" id="KW-0418">Kinase</keyword>
<dbReference type="FunCoup" id="A0A1M6EXT4">
    <property type="interactions" value="371"/>
</dbReference>
<evidence type="ECO:0000256" key="4">
    <source>
        <dbReference type="ARBA" id="ARBA00022679"/>
    </source>
</evidence>
<keyword evidence="1 8" id="KW-0963">Cytoplasm</keyword>
<comment type="similarity">
    <text evidence="8">Belongs to the glutamate 5-kinase family.</text>
</comment>
<dbReference type="InterPro" id="IPR001057">
    <property type="entry name" value="Glu/AcGlu_kinase"/>
</dbReference>
<evidence type="ECO:0000256" key="6">
    <source>
        <dbReference type="ARBA" id="ARBA00022777"/>
    </source>
</evidence>
<comment type="caution">
    <text evidence="8">Lacks conserved residue(s) required for the propagation of feature annotation.</text>
</comment>
<keyword evidence="5 8" id="KW-0547">Nucleotide-binding</keyword>
<evidence type="ECO:0000256" key="8">
    <source>
        <dbReference type="HAMAP-Rule" id="MF_00456"/>
    </source>
</evidence>
<evidence type="ECO:0000256" key="5">
    <source>
        <dbReference type="ARBA" id="ARBA00022741"/>
    </source>
</evidence>
<dbReference type="InterPro" id="IPR036393">
    <property type="entry name" value="AceGlu_kinase-like_sf"/>
</dbReference>
<dbReference type="PANTHER" id="PTHR43654:SF1">
    <property type="entry name" value="ISOPENTENYL PHOSPHATE KINASE"/>
    <property type="match status" value="1"/>
</dbReference>
<dbReference type="GO" id="GO:0005829">
    <property type="term" value="C:cytosol"/>
    <property type="evidence" value="ECO:0007669"/>
    <property type="project" value="TreeGrafter"/>
</dbReference>
<dbReference type="EMBL" id="FQYR01000002">
    <property type="protein sequence ID" value="SHI90206.1"/>
    <property type="molecule type" value="Genomic_DNA"/>
</dbReference>
<name>A0A1M6EXT4_9BACT</name>
<reference evidence="10 11" key="1">
    <citation type="submission" date="2016-11" db="EMBL/GenBank/DDBJ databases">
        <authorList>
            <person name="Jaros S."/>
            <person name="Januszkiewicz K."/>
            <person name="Wedrychowicz H."/>
        </authorList>
    </citation>
    <scope>NUCLEOTIDE SEQUENCE [LARGE SCALE GENOMIC DNA]</scope>
    <source>
        <strain evidence="10 11">DSM 18772</strain>
    </source>
</reference>
<dbReference type="RefSeq" id="WP_143158494.1">
    <property type="nucleotide sequence ID" value="NZ_FQYR01000002.1"/>
</dbReference>
<dbReference type="GO" id="GO:0005524">
    <property type="term" value="F:ATP binding"/>
    <property type="evidence" value="ECO:0007669"/>
    <property type="project" value="UniProtKB-KW"/>
</dbReference>
<dbReference type="PANTHER" id="PTHR43654">
    <property type="entry name" value="GLUTAMATE 5-KINASE"/>
    <property type="match status" value="1"/>
</dbReference>
<comment type="catalytic activity">
    <reaction evidence="8">
        <text>L-glutamate + ATP = L-glutamyl 5-phosphate + ADP</text>
        <dbReference type="Rhea" id="RHEA:14877"/>
        <dbReference type="ChEBI" id="CHEBI:29985"/>
        <dbReference type="ChEBI" id="CHEBI:30616"/>
        <dbReference type="ChEBI" id="CHEBI:58274"/>
        <dbReference type="ChEBI" id="CHEBI:456216"/>
        <dbReference type="EC" id="2.7.2.11"/>
    </reaction>
</comment>
<dbReference type="OrthoDB" id="9804434at2"/>
<dbReference type="HAMAP" id="MF_00456">
    <property type="entry name" value="ProB"/>
    <property type="match status" value="1"/>
</dbReference>
<dbReference type="InterPro" id="IPR001048">
    <property type="entry name" value="Asp/Glu/Uridylate_kinase"/>
</dbReference>
<dbReference type="InterPro" id="IPR005715">
    <property type="entry name" value="Glu_5kinase/COase_Synthase"/>
</dbReference>
<feature type="binding site" evidence="8">
    <location>
        <position position="136"/>
    </location>
    <ligand>
        <name>substrate</name>
    </ligand>
</feature>
<keyword evidence="4 8" id="KW-0808">Transferase</keyword>
<comment type="function">
    <text evidence="8">Catalyzes the transfer of a phosphate group to glutamate to form L-glutamate 5-phosphate.</text>
</comment>
<dbReference type="PRINTS" id="PR00474">
    <property type="entry name" value="GLU5KINASE"/>
</dbReference>
<dbReference type="PIRSF" id="PIRSF000729">
    <property type="entry name" value="GK"/>
    <property type="match status" value="1"/>
</dbReference>
<feature type="binding site" evidence="8">
    <location>
        <position position="48"/>
    </location>
    <ligand>
        <name>substrate</name>
    </ligand>
</feature>
<keyword evidence="7 8" id="KW-0067">ATP-binding</keyword>
<protein>
    <recommendedName>
        <fullName evidence="8">Glutamate 5-kinase</fullName>
        <ecNumber evidence="8">2.7.2.11</ecNumber>
    </recommendedName>
    <alternativeName>
        <fullName evidence="8">Gamma-glutamyl kinase</fullName>
        <shortName evidence="8">GK</shortName>
    </alternativeName>
</protein>
<comment type="subcellular location">
    <subcellularLocation>
        <location evidence="8">Cytoplasm</location>
    </subcellularLocation>
</comment>
<dbReference type="NCBIfam" id="TIGR01027">
    <property type="entry name" value="proB"/>
    <property type="match status" value="1"/>
</dbReference>
<accession>A0A1M6EXT4</accession>
<dbReference type="GO" id="GO:0004349">
    <property type="term" value="F:glutamate 5-kinase activity"/>
    <property type="evidence" value="ECO:0007669"/>
    <property type="project" value="UniProtKB-UniRule"/>
</dbReference>
<dbReference type="STRING" id="1123071.SAMN02745181_1153"/>
<evidence type="ECO:0000256" key="1">
    <source>
        <dbReference type="ARBA" id="ARBA00022490"/>
    </source>
</evidence>